<evidence type="ECO:0000313" key="1">
    <source>
        <dbReference type="EMBL" id="KAK9873470.1"/>
    </source>
</evidence>
<dbReference type="Proteomes" id="UP001431783">
    <property type="component" value="Unassembled WGS sequence"/>
</dbReference>
<comment type="caution">
    <text evidence="1">The sequence shown here is derived from an EMBL/GenBank/DDBJ whole genome shotgun (WGS) entry which is preliminary data.</text>
</comment>
<evidence type="ECO:0000313" key="2">
    <source>
        <dbReference type="Proteomes" id="UP001431783"/>
    </source>
</evidence>
<organism evidence="1 2">
    <name type="scientific">Henosepilachna vigintioctopunctata</name>
    <dbReference type="NCBI Taxonomy" id="420089"/>
    <lineage>
        <taxon>Eukaryota</taxon>
        <taxon>Metazoa</taxon>
        <taxon>Ecdysozoa</taxon>
        <taxon>Arthropoda</taxon>
        <taxon>Hexapoda</taxon>
        <taxon>Insecta</taxon>
        <taxon>Pterygota</taxon>
        <taxon>Neoptera</taxon>
        <taxon>Endopterygota</taxon>
        <taxon>Coleoptera</taxon>
        <taxon>Polyphaga</taxon>
        <taxon>Cucujiformia</taxon>
        <taxon>Coccinelloidea</taxon>
        <taxon>Coccinellidae</taxon>
        <taxon>Epilachninae</taxon>
        <taxon>Epilachnini</taxon>
        <taxon>Henosepilachna</taxon>
    </lineage>
</organism>
<gene>
    <name evidence="1" type="ORF">WA026_022703</name>
</gene>
<protein>
    <submittedName>
        <fullName evidence="1">Uncharacterized protein</fullName>
    </submittedName>
</protein>
<proteinExistence type="predicted"/>
<dbReference type="AlphaFoldDB" id="A0AAW1U006"/>
<keyword evidence="2" id="KW-1185">Reference proteome</keyword>
<sequence>MQALHHLTQLAGYNHYTTTSPTSKMGWLDGTPSRAISLPRGTEHSVLGWDILQAFSTRLLDLVNLGIGGPSEIRASFASLRIPAVARPTSFGPTCRDNNPPDGDYFAQEHALGKLGSPGLLHRPFSMPHTAPPPV</sequence>
<name>A0AAW1U006_9CUCU</name>
<accession>A0AAW1U006</accession>
<reference evidence="1 2" key="1">
    <citation type="submission" date="2023-03" db="EMBL/GenBank/DDBJ databases">
        <title>Genome insight into feeding habits of ladybird beetles.</title>
        <authorList>
            <person name="Li H.-S."/>
            <person name="Huang Y.-H."/>
            <person name="Pang H."/>
        </authorList>
    </citation>
    <scope>NUCLEOTIDE SEQUENCE [LARGE SCALE GENOMIC DNA]</scope>
    <source>
        <strain evidence="1">SYSU_2023b</strain>
        <tissue evidence="1">Whole body</tissue>
    </source>
</reference>
<dbReference type="EMBL" id="JARQZJ010000020">
    <property type="protein sequence ID" value="KAK9873470.1"/>
    <property type="molecule type" value="Genomic_DNA"/>
</dbReference>